<dbReference type="KEGG" id="dpg:DESPIGER_0564"/>
<dbReference type="Pfam" id="PF02805">
    <property type="entry name" value="Ada_Zn_binding"/>
    <property type="match status" value="1"/>
</dbReference>
<name>A0A1K1LCM5_9BACT</name>
<keyword evidence="3" id="KW-0732">Signal</keyword>
<feature type="signal peptide" evidence="3">
    <location>
        <begin position="1"/>
        <end position="23"/>
    </location>
</feature>
<evidence type="ECO:0000259" key="4">
    <source>
        <dbReference type="Pfam" id="PF02805"/>
    </source>
</evidence>
<dbReference type="GO" id="GO:0003677">
    <property type="term" value="F:DNA binding"/>
    <property type="evidence" value="ECO:0007669"/>
    <property type="project" value="InterPro"/>
</dbReference>
<dbReference type="InterPro" id="IPR004026">
    <property type="entry name" value="Ada_DNA_repair_Zn-bd"/>
</dbReference>
<dbReference type="RefSeq" id="WP_072332813.1">
    <property type="nucleotide sequence ID" value="NZ_CALJDE010000009.1"/>
</dbReference>
<feature type="domain" description="Ada DNA repair metal-binding" evidence="4">
    <location>
        <begin position="58"/>
        <end position="100"/>
    </location>
</feature>
<feature type="chain" id="PRO_5012362863" description="Ada DNA repair metal-binding domain-containing protein" evidence="3">
    <location>
        <begin position="24"/>
        <end position="101"/>
    </location>
</feature>
<feature type="compositionally biased region" description="Low complexity" evidence="2">
    <location>
        <begin position="33"/>
        <end position="51"/>
    </location>
</feature>
<keyword evidence="1" id="KW-0010">Activator</keyword>
<feature type="region of interest" description="Disordered" evidence="2">
    <location>
        <begin position="33"/>
        <end position="63"/>
    </location>
</feature>
<evidence type="ECO:0000256" key="2">
    <source>
        <dbReference type="SAM" id="MobiDB-lite"/>
    </source>
</evidence>
<dbReference type="AlphaFoldDB" id="A0A1K1LCM5"/>
<dbReference type="SUPFAM" id="SSF57884">
    <property type="entry name" value="Ada DNA repair protein, N-terminal domain (N-Ada 10)"/>
    <property type="match status" value="1"/>
</dbReference>
<dbReference type="EMBL" id="LT630450">
    <property type="protein sequence ID" value="SFV72450.1"/>
    <property type="molecule type" value="Genomic_DNA"/>
</dbReference>
<dbReference type="GO" id="GO:0008168">
    <property type="term" value="F:methyltransferase activity"/>
    <property type="evidence" value="ECO:0007669"/>
    <property type="project" value="InterPro"/>
</dbReference>
<dbReference type="GO" id="GO:0006281">
    <property type="term" value="P:DNA repair"/>
    <property type="evidence" value="ECO:0007669"/>
    <property type="project" value="InterPro"/>
</dbReference>
<evidence type="ECO:0000256" key="1">
    <source>
        <dbReference type="ARBA" id="ARBA00023159"/>
    </source>
</evidence>
<evidence type="ECO:0000313" key="6">
    <source>
        <dbReference type="Proteomes" id="UP000186323"/>
    </source>
</evidence>
<protein>
    <recommendedName>
        <fullName evidence="4">Ada DNA repair metal-binding domain-containing protein</fullName>
    </recommendedName>
</protein>
<evidence type="ECO:0000313" key="5">
    <source>
        <dbReference type="EMBL" id="SFV72450.1"/>
    </source>
</evidence>
<evidence type="ECO:0000256" key="3">
    <source>
        <dbReference type="SAM" id="SignalP"/>
    </source>
</evidence>
<accession>A0A1K1LCM5</accession>
<dbReference type="Gene3D" id="3.40.10.10">
    <property type="entry name" value="DNA Methylphosphotriester Repair Domain"/>
    <property type="match status" value="1"/>
</dbReference>
<dbReference type="GO" id="GO:0006355">
    <property type="term" value="P:regulation of DNA-templated transcription"/>
    <property type="evidence" value="ECO:0007669"/>
    <property type="project" value="InterPro"/>
</dbReference>
<reference evidence="6" key="1">
    <citation type="submission" date="2016-10" db="EMBL/GenBank/DDBJ databases">
        <authorList>
            <person name="Wegmann U."/>
        </authorList>
    </citation>
    <scope>NUCLEOTIDE SEQUENCE [LARGE SCALE GENOMIC DNA]</scope>
</reference>
<organism evidence="5 6">
    <name type="scientific">Desulfovibrio piger</name>
    <dbReference type="NCBI Taxonomy" id="901"/>
    <lineage>
        <taxon>Bacteria</taxon>
        <taxon>Pseudomonadati</taxon>
        <taxon>Thermodesulfobacteriota</taxon>
        <taxon>Desulfovibrionia</taxon>
        <taxon>Desulfovibrionales</taxon>
        <taxon>Desulfovibrionaceae</taxon>
        <taxon>Desulfovibrio</taxon>
    </lineage>
</organism>
<dbReference type="InterPro" id="IPR035451">
    <property type="entry name" value="Ada-like_dom_sf"/>
</dbReference>
<dbReference type="Proteomes" id="UP000186323">
    <property type="component" value="Chromosome I"/>
</dbReference>
<gene>
    <name evidence="5" type="ORF">DESPIGER_0564</name>
</gene>
<keyword evidence="6" id="KW-1185">Reference proteome</keyword>
<dbReference type="GO" id="GO:0008270">
    <property type="term" value="F:zinc ion binding"/>
    <property type="evidence" value="ECO:0007669"/>
    <property type="project" value="InterPro"/>
</dbReference>
<proteinExistence type="predicted"/>
<sequence length="101" mass="10313">MKKMLAILMALGLVCSSSGLVLSAPAQQAAPATAAAPAPAAKPAPKAAPQKVEAGYRGNPESKIYHNSSCRYYKSKSASKSFASPADAKAAGYRPCKVCKG</sequence>